<proteinExistence type="predicted"/>
<feature type="transmembrane region" description="Helical" evidence="4">
    <location>
        <begin position="305"/>
        <end position="322"/>
    </location>
</feature>
<keyword evidence="2 4" id="KW-1133">Transmembrane helix</keyword>
<dbReference type="RefSeq" id="WP_126719211.1">
    <property type="nucleotide sequence ID" value="NZ_RWJF01000001.1"/>
</dbReference>
<dbReference type="Gene3D" id="1.20.1250.20">
    <property type="entry name" value="MFS general substrate transporter like domains"/>
    <property type="match status" value="2"/>
</dbReference>
<dbReference type="EMBL" id="RWJF01000001">
    <property type="protein sequence ID" value="RST31383.1"/>
    <property type="molecule type" value="Genomic_DNA"/>
</dbReference>
<dbReference type="PANTHER" id="PTHR23528">
    <property type="match status" value="1"/>
</dbReference>
<dbReference type="PANTHER" id="PTHR23528:SF1">
    <property type="entry name" value="MAJOR FACILITATOR SUPERFAMILY (MFS) PROFILE DOMAIN-CONTAINING PROTEIN"/>
    <property type="match status" value="1"/>
</dbReference>
<name>A0A429VBJ3_9SPHN</name>
<feature type="transmembrane region" description="Helical" evidence="4">
    <location>
        <begin position="213"/>
        <end position="237"/>
    </location>
</feature>
<reference evidence="6 7" key="1">
    <citation type="submission" date="2018-12" db="EMBL/GenBank/DDBJ databases">
        <title>Sphingomonas sp. HMF7854 Genome sequencing and assembly.</title>
        <authorList>
            <person name="Cha I."/>
            <person name="Kang H."/>
            <person name="Kim H."/>
            <person name="Kang J."/>
            <person name="Joh K."/>
        </authorList>
    </citation>
    <scope>NUCLEOTIDE SEQUENCE [LARGE SCALE GENOMIC DNA]</scope>
    <source>
        <strain evidence="6 7">HMF7854</strain>
    </source>
</reference>
<feature type="domain" description="Major facilitator superfamily (MFS) profile" evidence="5">
    <location>
        <begin position="1"/>
        <end position="392"/>
    </location>
</feature>
<dbReference type="InterPro" id="IPR011701">
    <property type="entry name" value="MFS"/>
</dbReference>
<feature type="transmembrane region" description="Helical" evidence="4">
    <location>
        <begin position="12"/>
        <end position="37"/>
    </location>
</feature>
<dbReference type="PROSITE" id="PS50850">
    <property type="entry name" value="MFS"/>
    <property type="match status" value="1"/>
</dbReference>
<dbReference type="GO" id="GO:0022857">
    <property type="term" value="F:transmembrane transporter activity"/>
    <property type="evidence" value="ECO:0007669"/>
    <property type="project" value="InterPro"/>
</dbReference>
<dbReference type="PROSITE" id="PS51257">
    <property type="entry name" value="PROKAR_LIPOPROTEIN"/>
    <property type="match status" value="1"/>
</dbReference>
<dbReference type="InterPro" id="IPR020846">
    <property type="entry name" value="MFS_dom"/>
</dbReference>
<feature type="transmembrane region" description="Helical" evidence="4">
    <location>
        <begin position="80"/>
        <end position="99"/>
    </location>
</feature>
<feature type="transmembrane region" description="Helical" evidence="4">
    <location>
        <begin position="281"/>
        <end position="299"/>
    </location>
</feature>
<keyword evidence="3 4" id="KW-0472">Membrane</keyword>
<evidence type="ECO:0000313" key="7">
    <source>
        <dbReference type="Proteomes" id="UP000274661"/>
    </source>
</evidence>
<evidence type="ECO:0000256" key="4">
    <source>
        <dbReference type="SAM" id="Phobius"/>
    </source>
</evidence>
<feature type="transmembrane region" description="Helical" evidence="4">
    <location>
        <begin position="166"/>
        <end position="185"/>
    </location>
</feature>
<dbReference type="OrthoDB" id="7428510at2"/>
<keyword evidence="1 4" id="KW-0812">Transmembrane</keyword>
<evidence type="ECO:0000313" key="6">
    <source>
        <dbReference type="EMBL" id="RST31383.1"/>
    </source>
</evidence>
<dbReference type="Proteomes" id="UP000274661">
    <property type="component" value="Unassembled WGS sequence"/>
</dbReference>
<feature type="transmembrane region" description="Helical" evidence="4">
    <location>
        <begin position="105"/>
        <end position="127"/>
    </location>
</feature>
<sequence length="392" mass="41333">MTTDERQPTRLLIAFALAWAGGCIAYTPFLTLLLPIRLTELTGSADRDWLALSATLGAIAASLSNILWGWLSDRSGVRRAWFGTGLLLTTLGTWLVTRAEDAPTLLASVVAWQVALNMLLGPLAAYFADSVPDRQKGAFGGLLAFGPASAALSLLAVSAVPPHLPAQLAVITGVVVACMIPLLLLGRAKPIAARAHAAAPATDSPAHGRATLLALWIARLVVQVAEGLLFLFIYYVLRERSGGQLSVAEYGLANASVQMLAIPVALGLGRVSDRTGRRKRPLLAMLAMMAAGLAGMAIFHDWTLIVVAYATFLTGSNSFLALHSTFAMQKLPRPANYGRDLGVFNLTNTLPSLTTPLLAVAVIGHFGYSGLLAGLAVAMVIPAAVLLRLRLD</sequence>
<dbReference type="CDD" id="cd06174">
    <property type="entry name" value="MFS"/>
    <property type="match status" value="1"/>
</dbReference>
<feature type="transmembrane region" description="Helical" evidence="4">
    <location>
        <begin position="139"/>
        <end position="160"/>
    </location>
</feature>
<evidence type="ECO:0000256" key="3">
    <source>
        <dbReference type="ARBA" id="ARBA00023136"/>
    </source>
</evidence>
<dbReference type="AlphaFoldDB" id="A0A429VBJ3"/>
<organism evidence="6 7">
    <name type="scientific">Sphingomonas ginkgonis</name>
    <dbReference type="NCBI Taxonomy" id="2315330"/>
    <lineage>
        <taxon>Bacteria</taxon>
        <taxon>Pseudomonadati</taxon>
        <taxon>Pseudomonadota</taxon>
        <taxon>Alphaproteobacteria</taxon>
        <taxon>Sphingomonadales</taxon>
        <taxon>Sphingomonadaceae</taxon>
        <taxon>Sphingomonas</taxon>
    </lineage>
</organism>
<feature type="transmembrane region" description="Helical" evidence="4">
    <location>
        <begin position="249"/>
        <end position="269"/>
    </location>
</feature>
<keyword evidence="7" id="KW-1185">Reference proteome</keyword>
<evidence type="ECO:0000259" key="5">
    <source>
        <dbReference type="PROSITE" id="PS50850"/>
    </source>
</evidence>
<evidence type="ECO:0000256" key="1">
    <source>
        <dbReference type="ARBA" id="ARBA00022692"/>
    </source>
</evidence>
<dbReference type="Pfam" id="PF07690">
    <property type="entry name" value="MFS_1"/>
    <property type="match status" value="1"/>
</dbReference>
<accession>A0A429VBJ3</accession>
<feature type="transmembrane region" description="Helical" evidence="4">
    <location>
        <begin position="370"/>
        <end position="389"/>
    </location>
</feature>
<dbReference type="InterPro" id="IPR036259">
    <property type="entry name" value="MFS_trans_sf"/>
</dbReference>
<gene>
    <name evidence="6" type="ORF">HMF7854_11440</name>
</gene>
<feature type="transmembrane region" description="Helical" evidence="4">
    <location>
        <begin position="49"/>
        <end position="68"/>
    </location>
</feature>
<protein>
    <submittedName>
        <fullName evidence="6">MFS transporter</fullName>
    </submittedName>
</protein>
<comment type="caution">
    <text evidence="6">The sequence shown here is derived from an EMBL/GenBank/DDBJ whole genome shotgun (WGS) entry which is preliminary data.</text>
</comment>
<evidence type="ECO:0000256" key="2">
    <source>
        <dbReference type="ARBA" id="ARBA00022989"/>
    </source>
</evidence>
<feature type="transmembrane region" description="Helical" evidence="4">
    <location>
        <begin position="343"/>
        <end position="364"/>
    </location>
</feature>
<dbReference type="SUPFAM" id="SSF103473">
    <property type="entry name" value="MFS general substrate transporter"/>
    <property type="match status" value="1"/>
</dbReference>